<evidence type="ECO:0000313" key="2">
    <source>
        <dbReference type="Proteomes" id="UP001164743"/>
    </source>
</evidence>
<name>A0ABY7CXD0_9BASI</name>
<gene>
    <name evidence="1" type="ORF">PtA15_11A280</name>
</gene>
<dbReference type="EMBL" id="CP110431">
    <property type="protein sequence ID" value="WAQ89590.1"/>
    <property type="molecule type" value="Genomic_DNA"/>
</dbReference>
<organism evidence="1 2">
    <name type="scientific">Puccinia triticina</name>
    <dbReference type="NCBI Taxonomy" id="208348"/>
    <lineage>
        <taxon>Eukaryota</taxon>
        <taxon>Fungi</taxon>
        <taxon>Dikarya</taxon>
        <taxon>Basidiomycota</taxon>
        <taxon>Pucciniomycotina</taxon>
        <taxon>Pucciniomycetes</taxon>
        <taxon>Pucciniales</taxon>
        <taxon>Pucciniaceae</taxon>
        <taxon>Puccinia</taxon>
    </lineage>
</organism>
<sequence>MKLFDHATSIVASAHIAITILMLSVHVALPAVYGGSDKPPIPCSQVGWGSPDTDGISNTRFGAGRNADPGLQQDFHSPRTFFISPFTRVVIP</sequence>
<protein>
    <submittedName>
        <fullName evidence="1">Uncharacterized protein</fullName>
    </submittedName>
</protein>
<dbReference type="GeneID" id="77802067"/>
<dbReference type="RefSeq" id="XP_053025145.1">
    <property type="nucleotide sequence ID" value="XM_053161172.1"/>
</dbReference>
<accession>A0ABY7CXD0</accession>
<dbReference type="Proteomes" id="UP001164743">
    <property type="component" value="Chromosome 11A"/>
</dbReference>
<keyword evidence="2" id="KW-1185">Reference proteome</keyword>
<evidence type="ECO:0000313" key="1">
    <source>
        <dbReference type="EMBL" id="WAQ89590.1"/>
    </source>
</evidence>
<proteinExistence type="predicted"/>
<reference evidence="1" key="1">
    <citation type="submission" date="2022-10" db="EMBL/GenBank/DDBJ databases">
        <title>Puccinia triticina Genome sequencing and assembly.</title>
        <authorList>
            <person name="Li C."/>
        </authorList>
    </citation>
    <scope>NUCLEOTIDE SEQUENCE</scope>
    <source>
        <strain evidence="1">Pt15</strain>
    </source>
</reference>